<dbReference type="Pfam" id="PF13432">
    <property type="entry name" value="TPR_16"/>
    <property type="match status" value="2"/>
</dbReference>
<dbReference type="PROSITE" id="PS50293">
    <property type="entry name" value="TPR_REGION"/>
    <property type="match status" value="1"/>
</dbReference>
<dbReference type="Pfam" id="PF00515">
    <property type="entry name" value="TPR_1"/>
    <property type="match status" value="1"/>
</dbReference>
<keyword evidence="6" id="KW-0677">Repeat</keyword>
<evidence type="ECO:0000256" key="3">
    <source>
        <dbReference type="ARBA" id="ARBA00011970"/>
    </source>
</evidence>
<evidence type="ECO:0000256" key="8">
    <source>
        <dbReference type="PROSITE-ProRule" id="PRU00339"/>
    </source>
</evidence>
<dbReference type="Gene3D" id="3.40.50.11380">
    <property type="match status" value="1"/>
</dbReference>
<proteinExistence type="inferred from homology"/>
<dbReference type="InterPro" id="IPR019734">
    <property type="entry name" value="TPR_rpt"/>
</dbReference>
<evidence type="ECO:0000313" key="11">
    <source>
        <dbReference type="Proteomes" id="UP000830835"/>
    </source>
</evidence>
<feature type="domain" description="O-GlcNAc transferase C-terminal" evidence="9">
    <location>
        <begin position="465"/>
        <end position="641"/>
    </location>
</feature>
<evidence type="ECO:0000256" key="2">
    <source>
        <dbReference type="ARBA" id="ARBA00005386"/>
    </source>
</evidence>
<dbReference type="PROSITE" id="PS50005">
    <property type="entry name" value="TPR"/>
    <property type="match status" value="3"/>
</dbReference>
<keyword evidence="4" id="KW-0328">Glycosyltransferase</keyword>
<comment type="caution">
    <text evidence="10">The sequence shown here is derived from an EMBL/GenBank/DDBJ whole genome shotgun (WGS) entry which is preliminary data.</text>
</comment>
<dbReference type="InterPro" id="IPR011990">
    <property type="entry name" value="TPR-like_helical_dom_sf"/>
</dbReference>
<dbReference type="SUPFAM" id="SSF48452">
    <property type="entry name" value="TPR-like"/>
    <property type="match status" value="1"/>
</dbReference>
<dbReference type="InterPro" id="IPR051939">
    <property type="entry name" value="Glycosyltr_41/O-GlcNAc_trsf"/>
</dbReference>
<feature type="repeat" description="TPR" evidence="8">
    <location>
        <begin position="77"/>
        <end position="110"/>
    </location>
</feature>
<evidence type="ECO:0000256" key="1">
    <source>
        <dbReference type="ARBA" id="ARBA00004922"/>
    </source>
</evidence>
<evidence type="ECO:0000256" key="7">
    <source>
        <dbReference type="ARBA" id="ARBA00022803"/>
    </source>
</evidence>
<evidence type="ECO:0000259" key="9">
    <source>
        <dbReference type="Pfam" id="PF13844"/>
    </source>
</evidence>
<protein>
    <recommendedName>
        <fullName evidence="3">protein O-GlcNAc transferase</fullName>
        <ecNumber evidence="3">2.4.1.255</ecNumber>
    </recommendedName>
</protein>
<dbReference type="Gene3D" id="3.40.50.2000">
    <property type="entry name" value="Glycogen Phosphorylase B"/>
    <property type="match status" value="1"/>
</dbReference>
<keyword evidence="11" id="KW-1185">Reference proteome</keyword>
<dbReference type="RefSeq" id="WP_244348786.1">
    <property type="nucleotide sequence ID" value="NZ_JAFIRA010000002.1"/>
</dbReference>
<comment type="similarity">
    <text evidence="2">Belongs to the glycosyltransferase 41 family. O-GlcNAc transferase subfamily.</text>
</comment>
<dbReference type="PANTHER" id="PTHR44835:SF1">
    <property type="entry name" value="PROTEIN O-GLCNAC TRANSFERASE"/>
    <property type="match status" value="1"/>
</dbReference>
<gene>
    <name evidence="10" type="ORF">JX360_01895</name>
</gene>
<dbReference type="SMART" id="SM00028">
    <property type="entry name" value="TPR"/>
    <property type="match status" value="4"/>
</dbReference>
<reference evidence="10" key="1">
    <citation type="submission" date="2021-02" db="EMBL/GenBank/DDBJ databases">
        <title>The CRISPR/cas machinery reduction and long-range gene transfer in the hot spring cyanobacterium Synechococcus.</title>
        <authorList>
            <person name="Dvorak P."/>
            <person name="Jahodarova E."/>
            <person name="Hasler P."/>
            <person name="Poulickova A."/>
        </authorList>
    </citation>
    <scope>NUCLEOTIDE SEQUENCE</scope>
    <source>
        <strain evidence="10">Rupite</strain>
    </source>
</reference>
<feature type="repeat" description="TPR" evidence="8">
    <location>
        <begin position="43"/>
        <end position="76"/>
    </location>
</feature>
<name>A0ABT0C7A8_THEVL</name>
<dbReference type="CDD" id="cd01635">
    <property type="entry name" value="Glycosyltransferase_GTB-type"/>
    <property type="match status" value="1"/>
</dbReference>
<dbReference type="Proteomes" id="UP000830835">
    <property type="component" value="Unassembled WGS sequence"/>
</dbReference>
<accession>A0ABT0C7A8</accession>
<evidence type="ECO:0000256" key="4">
    <source>
        <dbReference type="ARBA" id="ARBA00022676"/>
    </source>
</evidence>
<dbReference type="EC" id="2.4.1.255" evidence="3"/>
<evidence type="ECO:0000313" key="10">
    <source>
        <dbReference type="EMBL" id="MCJ2541666.1"/>
    </source>
</evidence>
<evidence type="ECO:0000256" key="6">
    <source>
        <dbReference type="ARBA" id="ARBA00022737"/>
    </source>
</evidence>
<dbReference type="Pfam" id="PF13844">
    <property type="entry name" value="Glyco_transf_41"/>
    <property type="match status" value="1"/>
</dbReference>
<evidence type="ECO:0000256" key="5">
    <source>
        <dbReference type="ARBA" id="ARBA00022679"/>
    </source>
</evidence>
<dbReference type="SUPFAM" id="SSF53756">
    <property type="entry name" value="UDP-Glycosyltransferase/glycogen phosphorylase"/>
    <property type="match status" value="1"/>
</dbReference>
<keyword evidence="7 8" id="KW-0802">TPR repeat</keyword>
<dbReference type="InterPro" id="IPR029489">
    <property type="entry name" value="OGT/SEC/SPY_C"/>
</dbReference>
<dbReference type="Gene3D" id="1.25.40.10">
    <property type="entry name" value="Tetratricopeptide repeat domain"/>
    <property type="match status" value="1"/>
</dbReference>
<feature type="repeat" description="TPR" evidence="8">
    <location>
        <begin position="150"/>
        <end position="183"/>
    </location>
</feature>
<keyword evidence="5" id="KW-0808">Transferase</keyword>
<dbReference type="EMBL" id="JAFIRA010000002">
    <property type="protein sequence ID" value="MCJ2541666.1"/>
    <property type="molecule type" value="Genomic_DNA"/>
</dbReference>
<dbReference type="PANTHER" id="PTHR44835">
    <property type="entry name" value="UDP-N-ACETYLGLUCOSAMINE--PEPTIDE N-ACETYLGLUCOSAMINYLTRANSFERASE SPINDLY-RELATED"/>
    <property type="match status" value="1"/>
</dbReference>
<organism evidence="10 11">
    <name type="scientific">Thermostichus vulcanus str. 'Rupite'</name>
    <dbReference type="NCBI Taxonomy" id="2813851"/>
    <lineage>
        <taxon>Bacteria</taxon>
        <taxon>Bacillati</taxon>
        <taxon>Cyanobacteriota</taxon>
        <taxon>Cyanophyceae</taxon>
        <taxon>Thermostichales</taxon>
        <taxon>Thermostichaceae</taxon>
        <taxon>Thermostichus</taxon>
    </lineage>
</organism>
<sequence length="696" mass="78362">MQEPTLPSVQERLLKGIQAQQAGELQQAEAIYLEILAEYPEQADALHLLGTVSQALGELELAASLIESAIEQNPQVALYHHNLGVVYESLGQLENALSCYQKSLQLNPQALTSAFQASKLLLNLRRSEEAIPLLNSLLGHHPSQSGIPLAEVHLYLAIACRDQGEHSVALSHLEQALILDPDLAQARWFYHLYLPAVYQNEQELEYFRSRFIKHLDILIEETPLETQEQQKTALSASGLGTNHYLQYQGFNDIELQRKYANFVQSIVKACYPEWSSPPPPRSRSKGDPIRVGFLSDSMRACSYSRLSLGWVKYLNAHLNADLSTNQANPDRIDRKFKIFAYHVDPKTDFMTELYRQYADTFRHIPAGLEAVATQVLQDQLDVLVYLEIGLSPLILQLASLRLAPVQCSTWAHPVTSGLSTIDYFLSSDLMEPDNGQEHYSETLIRLPHLGTCFEKPALPKQNRYRTDFGLRKDAVVYLTCQYLGKYLPQYDYLFAAIAKRVPTAQFVFLALPNRAIAEKFRQRLANVFSAYELSLDKHCLILPQLDYEAYLDLNRCADVMLDSYGWSGGITTLEAIAMGLPVITCPGKLMRGRHTYAMLKRMGLTALIAPDLSSYEDLAIQLGSNPEFRHHMATQIQQRRDLLFEDQECVTALGHFLQQVLTLPRLETGGFSLLAPHSLKPQGIHGVQGIAKYPIP</sequence>
<comment type="pathway">
    <text evidence="1">Protein modification; protein glycosylation.</text>
</comment>